<dbReference type="InterPro" id="IPR010730">
    <property type="entry name" value="HET"/>
</dbReference>
<reference evidence="2" key="2">
    <citation type="submission" date="2023-05" db="EMBL/GenBank/DDBJ databases">
        <authorList>
            <consortium name="Lawrence Berkeley National Laboratory"/>
            <person name="Steindorff A."/>
            <person name="Hensen N."/>
            <person name="Bonometti L."/>
            <person name="Westerberg I."/>
            <person name="Brannstrom I.O."/>
            <person name="Guillou S."/>
            <person name="Cros-Aarteil S."/>
            <person name="Calhoun S."/>
            <person name="Haridas S."/>
            <person name="Kuo A."/>
            <person name="Mondo S."/>
            <person name="Pangilinan J."/>
            <person name="Riley R."/>
            <person name="Labutti K."/>
            <person name="Andreopoulos B."/>
            <person name="Lipzen A."/>
            <person name="Chen C."/>
            <person name="Yanf M."/>
            <person name="Daum C."/>
            <person name="Ng V."/>
            <person name="Clum A."/>
            <person name="Ohm R."/>
            <person name="Martin F."/>
            <person name="Silar P."/>
            <person name="Natvig D."/>
            <person name="Lalanne C."/>
            <person name="Gautier V."/>
            <person name="Ament-Velasquez S.L."/>
            <person name="Kruys A."/>
            <person name="Hutchinson M.I."/>
            <person name="Powell A.J."/>
            <person name="Barry K."/>
            <person name="Miller A.N."/>
            <person name="Grigoriev I.V."/>
            <person name="Debuchy R."/>
            <person name="Gladieux P."/>
            <person name="Thoren M.H."/>
            <person name="Johannesson H."/>
        </authorList>
    </citation>
    <scope>NUCLEOTIDE SEQUENCE</scope>
    <source>
        <strain evidence="2">PSN293</strain>
    </source>
</reference>
<dbReference type="EMBL" id="MU858212">
    <property type="protein sequence ID" value="KAK4209232.1"/>
    <property type="molecule type" value="Genomic_DNA"/>
</dbReference>
<dbReference type="PANTHER" id="PTHR24148:SF64">
    <property type="entry name" value="HETEROKARYON INCOMPATIBILITY DOMAIN-CONTAINING PROTEIN"/>
    <property type="match status" value="1"/>
</dbReference>
<name>A0AAN6Y4H7_9PEZI</name>
<dbReference type="InterPro" id="IPR052895">
    <property type="entry name" value="HetReg/Transcr_Mod"/>
</dbReference>
<protein>
    <recommendedName>
        <fullName evidence="1">WW domain-containing protein</fullName>
    </recommendedName>
</protein>
<keyword evidence="3" id="KW-1185">Reference proteome</keyword>
<dbReference type="Proteomes" id="UP001301769">
    <property type="component" value="Unassembled WGS sequence"/>
</dbReference>
<dbReference type="SUPFAM" id="SSF51045">
    <property type="entry name" value="WW domain"/>
    <property type="match status" value="1"/>
</dbReference>
<dbReference type="AlphaFoldDB" id="A0AAN6Y4H7"/>
<sequence length="534" mass="60066">MHLKEALFTSMSGKGHQDQDVSKGQAVRFDCSFCCRLTISAPIACSLDTAYLDRKPQYEALSYTCGSPGKTHDIALNGVSFTVWENVEAALRRLRYADKPWRLWLLLMQRIYLQAERVCVWLGESTALSGIGVAKLTLGTLQASQMTSKTAVLIAEWGENVHPDYDNLKKVAGTEMADHGAELEWGEVRELLARPWWSRAWIIQEAVLARDLVLMCGPDSAPWEAVEKALKKQPRDVRAIQMFGIKLDPNDSMVEEMFRTISHFRPERSLNRWTTNRIYSFLGLASDMASVNVIPRYDQSVSAADVYTDFARTMIRSTGSLAILNCAREWRGISKPQQQAFAYSVFNQSSYHDTFARITDEEGTETRYGWASLPVGWQRVKEGGSCYYYDHKTSTQHKESPLLSLPPPRALATRARRKCPPGWERSHDNLGRVQIIYNPAPTDPSPDNGGGLEASEMAYLPSWVPNWAGKTHIDPEPLLDWSKATPKHWASGSTHAEVDPKETVNDPLSLTGFMFDEISKLGDPWHPSPDEIPI</sequence>
<dbReference type="InterPro" id="IPR001202">
    <property type="entry name" value="WW_dom"/>
</dbReference>
<organism evidence="2 3">
    <name type="scientific">Rhypophila decipiens</name>
    <dbReference type="NCBI Taxonomy" id="261697"/>
    <lineage>
        <taxon>Eukaryota</taxon>
        <taxon>Fungi</taxon>
        <taxon>Dikarya</taxon>
        <taxon>Ascomycota</taxon>
        <taxon>Pezizomycotina</taxon>
        <taxon>Sordariomycetes</taxon>
        <taxon>Sordariomycetidae</taxon>
        <taxon>Sordariales</taxon>
        <taxon>Naviculisporaceae</taxon>
        <taxon>Rhypophila</taxon>
    </lineage>
</organism>
<dbReference type="InterPro" id="IPR036020">
    <property type="entry name" value="WW_dom_sf"/>
</dbReference>
<dbReference type="PROSITE" id="PS50020">
    <property type="entry name" value="WW_DOMAIN_2"/>
    <property type="match status" value="1"/>
</dbReference>
<reference evidence="2" key="1">
    <citation type="journal article" date="2023" name="Mol. Phylogenet. Evol.">
        <title>Genome-scale phylogeny and comparative genomics of the fungal order Sordariales.</title>
        <authorList>
            <person name="Hensen N."/>
            <person name="Bonometti L."/>
            <person name="Westerberg I."/>
            <person name="Brannstrom I.O."/>
            <person name="Guillou S."/>
            <person name="Cros-Aarteil S."/>
            <person name="Calhoun S."/>
            <person name="Haridas S."/>
            <person name="Kuo A."/>
            <person name="Mondo S."/>
            <person name="Pangilinan J."/>
            <person name="Riley R."/>
            <person name="LaButti K."/>
            <person name="Andreopoulos B."/>
            <person name="Lipzen A."/>
            <person name="Chen C."/>
            <person name="Yan M."/>
            <person name="Daum C."/>
            <person name="Ng V."/>
            <person name="Clum A."/>
            <person name="Steindorff A."/>
            <person name="Ohm R.A."/>
            <person name="Martin F."/>
            <person name="Silar P."/>
            <person name="Natvig D.O."/>
            <person name="Lalanne C."/>
            <person name="Gautier V."/>
            <person name="Ament-Velasquez S.L."/>
            <person name="Kruys A."/>
            <person name="Hutchinson M.I."/>
            <person name="Powell A.J."/>
            <person name="Barry K."/>
            <person name="Miller A.N."/>
            <person name="Grigoriev I.V."/>
            <person name="Debuchy R."/>
            <person name="Gladieux P."/>
            <person name="Hiltunen Thoren M."/>
            <person name="Johannesson H."/>
        </authorList>
    </citation>
    <scope>NUCLEOTIDE SEQUENCE</scope>
    <source>
        <strain evidence="2">PSN293</strain>
    </source>
</reference>
<evidence type="ECO:0000313" key="2">
    <source>
        <dbReference type="EMBL" id="KAK4209232.1"/>
    </source>
</evidence>
<accession>A0AAN6Y4H7</accession>
<evidence type="ECO:0000313" key="3">
    <source>
        <dbReference type="Proteomes" id="UP001301769"/>
    </source>
</evidence>
<dbReference type="PANTHER" id="PTHR24148">
    <property type="entry name" value="ANKYRIN REPEAT DOMAIN-CONTAINING PROTEIN 39 HOMOLOG-RELATED"/>
    <property type="match status" value="1"/>
</dbReference>
<dbReference type="Pfam" id="PF06985">
    <property type="entry name" value="HET"/>
    <property type="match status" value="1"/>
</dbReference>
<feature type="domain" description="WW" evidence="1">
    <location>
        <begin position="371"/>
        <end position="403"/>
    </location>
</feature>
<evidence type="ECO:0000259" key="1">
    <source>
        <dbReference type="PROSITE" id="PS50020"/>
    </source>
</evidence>
<proteinExistence type="predicted"/>
<comment type="caution">
    <text evidence="2">The sequence shown here is derived from an EMBL/GenBank/DDBJ whole genome shotgun (WGS) entry which is preliminary data.</text>
</comment>
<gene>
    <name evidence="2" type="ORF">QBC37DRAFT_450918</name>
</gene>